<evidence type="ECO:0000256" key="5">
    <source>
        <dbReference type="ARBA" id="ARBA00023242"/>
    </source>
</evidence>
<dbReference type="AlphaFoldDB" id="A0A183KWZ9"/>
<dbReference type="GO" id="GO:0000785">
    <property type="term" value="C:chromatin"/>
    <property type="evidence" value="ECO:0007669"/>
    <property type="project" value="TreeGrafter"/>
</dbReference>
<dbReference type="WBParaSite" id="SCUD_0001959601-mRNA-1">
    <property type="protein sequence ID" value="SCUD_0001959601-mRNA-1"/>
    <property type="gene ID" value="SCUD_0001959601"/>
</dbReference>
<dbReference type="InterPro" id="IPR027417">
    <property type="entry name" value="P-loop_NTPase"/>
</dbReference>
<evidence type="ECO:0000256" key="6">
    <source>
        <dbReference type="SAM" id="MobiDB-lite"/>
    </source>
</evidence>
<keyword evidence="4" id="KW-0067">ATP-binding</keyword>
<dbReference type="GO" id="GO:0005634">
    <property type="term" value="C:nucleus"/>
    <property type="evidence" value="ECO:0007669"/>
    <property type="project" value="UniProtKB-SubCell"/>
</dbReference>
<evidence type="ECO:0000313" key="8">
    <source>
        <dbReference type="EMBL" id="VDP69617.1"/>
    </source>
</evidence>
<name>A0A183KWZ9_9TREM</name>
<dbReference type="InterPro" id="IPR002464">
    <property type="entry name" value="DNA/RNA_helicase_DEAH_CS"/>
</dbReference>
<dbReference type="PROSITE" id="PS00690">
    <property type="entry name" value="DEAH_ATP_HELICASE"/>
    <property type="match status" value="1"/>
</dbReference>
<dbReference type="SUPFAM" id="SSF54160">
    <property type="entry name" value="Chromo domain-like"/>
    <property type="match status" value="1"/>
</dbReference>
<dbReference type="Gene3D" id="3.40.50.10810">
    <property type="entry name" value="Tandem AAA-ATPase domain"/>
    <property type="match status" value="1"/>
</dbReference>
<dbReference type="GO" id="GO:0003682">
    <property type="term" value="F:chromatin binding"/>
    <property type="evidence" value="ECO:0007669"/>
    <property type="project" value="TreeGrafter"/>
</dbReference>
<evidence type="ECO:0000256" key="2">
    <source>
        <dbReference type="ARBA" id="ARBA00022741"/>
    </source>
</evidence>
<keyword evidence="5" id="KW-0539">Nucleus</keyword>
<reference evidence="10" key="1">
    <citation type="submission" date="2016-06" db="UniProtKB">
        <authorList>
            <consortium name="WormBaseParasite"/>
        </authorList>
    </citation>
    <scope>IDENTIFICATION</scope>
</reference>
<dbReference type="Proteomes" id="UP000279833">
    <property type="component" value="Unassembled WGS sequence"/>
</dbReference>
<sequence length="446" mass="51419">MQAKQGILNTDKSGALDQQSDDLVLKVIGIPKINTSNQKLNPNSSKLSPNHECSQIENGDHDIASNSGSKLTTLVSHSSEEESDVEDNLRKWSKDAELDVNEWIANYPKRAGSRRRYLLRWGVESHTLIPERVLAVGDSFTPERFKKVEGIDSKDKSNRPPNTMKWPEYREVLVKWLHLPYIYATWETVESDILSLNSRGVDHKSQKSAYKVLDPCGRNLLPRLVRRHIIRLADKYCSRVATILCDVYGNQLTPGRKNRSTGNWKSKWIDEQPSYLSPIHHRVLHPYQIEGVRWLWHAYHNNINAILADEMGLGKTVQVIALLYSLWKEENDYGPFIIMAPLSTLQNWEREFSIWAPDFYIVVYSGDKQVRALLREYEFRLRNAGGIPAFHVLITSHELACIDRSFLKSFDWSALVVDEAHRLKNKQSRVRKAITVCPFPLFIQYI</sequence>
<evidence type="ECO:0000259" key="7">
    <source>
        <dbReference type="PROSITE" id="PS51192"/>
    </source>
</evidence>
<proteinExistence type="predicted"/>
<dbReference type="SMART" id="SM00487">
    <property type="entry name" value="DEXDc"/>
    <property type="match status" value="1"/>
</dbReference>
<evidence type="ECO:0000313" key="10">
    <source>
        <dbReference type="WBParaSite" id="SCUD_0001959601-mRNA-1"/>
    </source>
</evidence>
<dbReference type="Gene3D" id="2.40.50.40">
    <property type="match status" value="1"/>
</dbReference>
<evidence type="ECO:0000313" key="9">
    <source>
        <dbReference type="Proteomes" id="UP000279833"/>
    </source>
</evidence>
<dbReference type="SUPFAM" id="SSF52540">
    <property type="entry name" value="P-loop containing nucleoside triphosphate hydrolases"/>
    <property type="match status" value="1"/>
</dbReference>
<dbReference type="EMBL" id="UZAK01042783">
    <property type="protein sequence ID" value="VDP69617.1"/>
    <property type="molecule type" value="Genomic_DNA"/>
</dbReference>
<dbReference type="GO" id="GO:0005524">
    <property type="term" value="F:ATP binding"/>
    <property type="evidence" value="ECO:0007669"/>
    <property type="project" value="UniProtKB-KW"/>
</dbReference>
<dbReference type="InterPro" id="IPR014001">
    <property type="entry name" value="Helicase_ATP-bd"/>
</dbReference>
<gene>
    <name evidence="8" type="ORF">SCUD_LOCUS19591</name>
</gene>
<dbReference type="GO" id="GO:0140658">
    <property type="term" value="F:ATP-dependent chromatin remodeler activity"/>
    <property type="evidence" value="ECO:0007669"/>
    <property type="project" value="TreeGrafter"/>
</dbReference>
<evidence type="ECO:0000256" key="1">
    <source>
        <dbReference type="ARBA" id="ARBA00004123"/>
    </source>
</evidence>
<dbReference type="STRING" id="6186.A0A183KWZ9"/>
<keyword evidence="2" id="KW-0547">Nucleotide-binding</keyword>
<protein>
    <submittedName>
        <fullName evidence="10">Helicase ATP-binding domain-containing protein</fullName>
    </submittedName>
</protein>
<evidence type="ECO:0000256" key="4">
    <source>
        <dbReference type="ARBA" id="ARBA00022840"/>
    </source>
</evidence>
<dbReference type="PANTHER" id="PTHR45623">
    <property type="entry name" value="CHROMODOMAIN-HELICASE-DNA-BINDING PROTEIN 3-RELATED-RELATED"/>
    <property type="match status" value="1"/>
</dbReference>
<organism evidence="10">
    <name type="scientific">Schistosoma curassoni</name>
    <dbReference type="NCBI Taxonomy" id="6186"/>
    <lineage>
        <taxon>Eukaryota</taxon>
        <taxon>Metazoa</taxon>
        <taxon>Spiralia</taxon>
        <taxon>Lophotrochozoa</taxon>
        <taxon>Platyhelminthes</taxon>
        <taxon>Trematoda</taxon>
        <taxon>Digenea</taxon>
        <taxon>Strigeidida</taxon>
        <taxon>Schistosomatoidea</taxon>
        <taxon>Schistosomatidae</taxon>
        <taxon>Schistosoma</taxon>
    </lineage>
</organism>
<reference evidence="8 9" key="2">
    <citation type="submission" date="2018-11" db="EMBL/GenBank/DDBJ databases">
        <authorList>
            <consortium name="Pathogen Informatics"/>
        </authorList>
    </citation>
    <scope>NUCLEOTIDE SEQUENCE [LARGE SCALE GENOMIC DNA]</scope>
    <source>
        <strain evidence="8">Dakar</strain>
        <strain evidence="9">Dakar, Senegal</strain>
    </source>
</reference>
<comment type="subcellular location">
    <subcellularLocation>
        <location evidence="1">Nucleus</location>
    </subcellularLocation>
</comment>
<dbReference type="GO" id="GO:0016887">
    <property type="term" value="F:ATP hydrolysis activity"/>
    <property type="evidence" value="ECO:0007669"/>
    <property type="project" value="TreeGrafter"/>
</dbReference>
<dbReference type="GO" id="GO:0042393">
    <property type="term" value="F:histone binding"/>
    <property type="evidence" value="ECO:0007669"/>
    <property type="project" value="TreeGrafter"/>
</dbReference>
<feature type="region of interest" description="Disordered" evidence="6">
    <location>
        <begin position="59"/>
        <end position="88"/>
    </location>
</feature>
<feature type="domain" description="Helicase ATP-binding" evidence="7">
    <location>
        <begin position="296"/>
        <end position="446"/>
    </location>
</feature>
<dbReference type="CDD" id="cd17919">
    <property type="entry name" value="DEXHc_Snf"/>
    <property type="match status" value="1"/>
</dbReference>
<dbReference type="InterPro" id="IPR000330">
    <property type="entry name" value="SNF2_N"/>
</dbReference>
<feature type="compositionally biased region" description="Polar residues" evidence="6">
    <location>
        <begin position="64"/>
        <end position="74"/>
    </location>
</feature>
<dbReference type="PROSITE" id="PS51192">
    <property type="entry name" value="HELICASE_ATP_BIND_1"/>
    <property type="match status" value="1"/>
</dbReference>
<dbReference type="Pfam" id="PF00176">
    <property type="entry name" value="SNF2-rel_dom"/>
    <property type="match status" value="1"/>
</dbReference>
<keyword evidence="9" id="KW-1185">Reference proteome</keyword>
<dbReference type="InterPro" id="IPR038718">
    <property type="entry name" value="SNF2-like_sf"/>
</dbReference>
<keyword evidence="3" id="KW-0378">Hydrolase</keyword>
<evidence type="ECO:0000256" key="3">
    <source>
        <dbReference type="ARBA" id="ARBA00022801"/>
    </source>
</evidence>
<dbReference type="InterPro" id="IPR016197">
    <property type="entry name" value="Chromo-like_dom_sf"/>
</dbReference>
<accession>A0A183KWZ9</accession>
<dbReference type="GO" id="GO:0003677">
    <property type="term" value="F:DNA binding"/>
    <property type="evidence" value="ECO:0007669"/>
    <property type="project" value="TreeGrafter"/>
</dbReference>